<dbReference type="WBParaSite" id="ACRNAN_scaffold3275.g20045.t1">
    <property type="protein sequence ID" value="ACRNAN_scaffold3275.g20045.t1"/>
    <property type="gene ID" value="ACRNAN_scaffold3275.g20045"/>
</dbReference>
<evidence type="ECO:0000313" key="1">
    <source>
        <dbReference type="Proteomes" id="UP000887540"/>
    </source>
</evidence>
<proteinExistence type="predicted"/>
<dbReference type="Proteomes" id="UP000887540">
    <property type="component" value="Unplaced"/>
</dbReference>
<protein>
    <submittedName>
        <fullName evidence="2">Uncharacterized protein</fullName>
    </submittedName>
</protein>
<dbReference type="InterPro" id="IPR013083">
    <property type="entry name" value="Znf_RING/FYVE/PHD"/>
</dbReference>
<sequence length="383" mass="45308">MSREEIIERVMQRLVEHFPDLDLKQLIAIEKKKRRYCLRSTCLCYDEEVAFEDLCGQIEQIEDLLQKPVRDPKPAIKERVGEMPLPEDRQLVVSNKVTIEEVDAFFTSLCTEFTNAWDDPVNIYPQHRLYPPARRCDCVRWLVQTFDQLRFTAVRRIFYNFRKHNTVCNAIFCLCVEAKIIERLEMRPVRNSVFPYTDWWWRHVNVLIGRRYVRSRKRTKAIFQNQQFVQCHTARVRYEGFIRRLHRDFPKFFIEGTDKVDPNIFDSPDPGSVFRCGICLKQFPVRYGIGCLKRNDRADDEEERAATYEHQFCRPCVRGKLEDNIHVGKAHGAVIGLSCFKTNCTQIIDPSDVRPYIEEEIRKRLNGRLLEACLNLASELVHQ</sequence>
<evidence type="ECO:0000313" key="2">
    <source>
        <dbReference type="WBParaSite" id="ACRNAN_scaffold3275.g20045.t1"/>
    </source>
</evidence>
<reference evidence="2" key="1">
    <citation type="submission" date="2022-11" db="UniProtKB">
        <authorList>
            <consortium name="WormBaseParasite"/>
        </authorList>
    </citation>
    <scope>IDENTIFICATION</scope>
</reference>
<name>A0A914DQ51_9BILA</name>
<dbReference type="Gene3D" id="3.30.40.10">
    <property type="entry name" value="Zinc/RING finger domain, C3HC4 (zinc finger)"/>
    <property type="match status" value="1"/>
</dbReference>
<accession>A0A914DQ51</accession>
<organism evidence="1 2">
    <name type="scientific">Acrobeloides nanus</name>
    <dbReference type="NCBI Taxonomy" id="290746"/>
    <lineage>
        <taxon>Eukaryota</taxon>
        <taxon>Metazoa</taxon>
        <taxon>Ecdysozoa</taxon>
        <taxon>Nematoda</taxon>
        <taxon>Chromadorea</taxon>
        <taxon>Rhabditida</taxon>
        <taxon>Tylenchina</taxon>
        <taxon>Cephalobomorpha</taxon>
        <taxon>Cephaloboidea</taxon>
        <taxon>Cephalobidae</taxon>
        <taxon>Acrobeloides</taxon>
    </lineage>
</organism>
<keyword evidence="1" id="KW-1185">Reference proteome</keyword>
<dbReference type="AlphaFoldDB" id="A0A914DQ51"/>